<protein>
    <recommendedName>
        <fullName evidence="3">DUF523 domain-containing protein</fullName>
    </recommendedName>
</protein>
<dbReference type="NCBIfam" id="NF045597">
    <property type="entry name" value="TudS_rel_CD3072"/>
    <property type="match status" value="1"/>
</dbReference>
<gene>
    <name evidence="1" type="ORF">DSM19430T_25480</name>
</gene>
<reference evidence="1 2" key="1">
    <citation type="submission" date="2020-05" db="EMBL/GenBank/DDBJ databases">
        <title>Draft genome sequence of Desulfovibrio psychrotolerans JS1T.</title>
        <authorList>
            <person name="Ueno A."/>
            <person name="Tamazawa S."/>
            <person name="Tamamura S."/>
            <person name="Murakami T."/>
            <person name="Kiyama T."/>
            <person name="Inomata H."/>
            <person name="Amano Y."/>
            <person name="Miyakawa K."/>
            <person name="Tamaki H."/>
            <person name="Naganuma T."/>
            <person name="Kaneko K."/>
        </authorList>
    </citation>
    <scope>NUCLEOTIDE SEQUENCE [LARGE SCALE GENOMIC DNA]</scope>
    <source>
        <strain evidence="1 2">JS1</strain>
    </source>
</reference>
<evidence type="ECO:0008006" key="3">
    <source>
        <dbReference type="Google" id="ProtNLM"/>
    </source>
</evidence>
<dbReference type="AlphaFoldDB" id="A0A7J0BXY7"/>
<organism evidence="1 2">
    <name type="scientific">Desulfovibrio psychrotolerans</name>
    <dbReference type="NCBI Taxonomy" id="415242"/>
    <lineage>
        <taxon>Bacteria</taxon>
        <taxon>Pseudomonadati</taxon>
        <taxon>Thermodesulfobacteriota</taxon>
        <taxon>Desulfovibrionia</taxon>
        <taxon>Desulfovibrionales</taxon>
        <taxon>Desulfovibrionaceae</taxon>
        <taxon>Desulfovibrio</taxon>
    </lineage>
</organism>
<evidence type="ECO:0000313" key="1">
    <source>
        <dbReference type="EMBL" id="GFM37864.1"/>
    </source>
</evidence>
<dbReference type="InterPro" id="IPR054648">
    <property type="entry name" value="TudS-rel"/>
</dbReference>
<accession>A0A7J0BXY7</accession>
<keyword evidence="2" id="KW-1185">Reference proteome</keyword>
<proteinExistence type="predicted"/>
<comment type="caution">
    <text evidence="1">The sequence shown here is derived from an EMBL/GenBank/DDBJ whole genome shotgun (WGS) entry which is preliminary data.</text>
</comment>
<dbReference type="EMBL" id="BLVP01000010">
    <property type="protein sequence ID" value="GFM37864.1"/>
    <property type="molecule type" value="Genomic_DNA"/>
</dbReference>
<dbReference type="RefSeq" id="WP_174410487.1">
    <property type="nucleotide sequence ID" value="NZ_BLVP01000010.1"/>
</dbReference>
<evidence type="ECO:0000313" key="2">
    <source>
        <dbReference type="Proteomes" id="UP000503820"/>
    </source>
</evidence>
<dbReference type="Proteomes" id="UP000503820">
    <property type="component" value="Unassembled WGS sequence"/>
</dbReference>
<name>A0A7J0BXY7_9BACT</name>
<sequence length="186" mass="19615">MPCGDARGGRVVFVSHCLLNANVKVCGLAAYAGAHRPVWETLLPAGVGVVQLPCPEFLHMGPARWWQTRSQYDTPAYRALCSALADSVADQALMYRGAGVRLLAVLGVEGSPSCGVNRVYDHAEWGGRPRDVDPAVAKRAGKGVWMEVLEQVFAQRGVALPPLLGVGSARDAAGGGLAALEELLRG</sequence>